<dbReference type="GO" id="GO:0022857">
    <property type="term" value="F:transmembrane transporter activity"/>
    <property type="evidence" value="ECO:0007669"/>
    <property type="project" value="InterPro"/>
</dbReference>
<feature type="domain" description="Multidrug resistance protein MdtA-like C-terminal permuted SH3" evidence="7">
    <location>
        <begin position="309"/>
        <end position="369"/>
    </location>
</feature>
<dbReference type="EMBL" id="JALJZU010000009">
    <property type="protein sequence ID" value="MCP2010709.1"/>
    <property type="molecule type" value="Genomic_DNA"/>
</dbReference>
<dbReference type="EMBL" id="JAHTGR010000008">
    <property type="protein sequence ID" value="MBV6322499.1"/>
    <property type="molecule type" value="Genomic_DNA"/>
</dbReference>
<keyword evidence="11" id="KW-1185">Reference proteome</keyword>
<evidence type="ECO:0000259" key="4">
    <source>
        <dbReference type="Pfam" id="PF25876"/>
    </source>
</evidence>
<dbReference type="Pfam" id="PF25967">
    <property type="entry name" value="RND-MFP_C"/>
    <property type="match status" value="1"/>
</dbReference>
<feature type="domain" description="Multidrug resistance protein MdtA-like beta-barrel" evidence="6">
    <location>
        <begin position="214"/>
        <end position="302"/>
    </location>
</feature>
<accession>A0AA41H8E5</accession>
<reference evidence="9" key="2">
    <citation type="submission" date="2022-03" db="EMBL/GenBank/DDBJ databases">
        <title>Genome Encyclopedia of Bacteria and Archaea VI: Functional Genomics of Type Strains.</title>
        <authorList>
            <person name="Whitman W."/>
        </authorList>
    </citation>
    <scope>NUCLEOTIDE SEQUENCE</scope>
    <source>
        <strain evidence="9">HSC-15S17</strain>
    </source>
</reference>
<comment type="caution">
    <text evidence="8">The sequence shown here is derived from an EMBL/GenBank/DDBJ whole genome shotgun (WGS) entry which is preliminary data.</text>
</comment>
<dbReference type="InterPro" id="IPR058624">
    <property type="entry name" value="MdtA-like_HH"/>
</dbReference>
<evidence type="ECO:0000259" key="6">
    <source>
        <dbReference type="Pfam" id="PF25944"/>
    </source>
</evidence>
<proteinExistence type="inferred from homology"/>
<feature type="signal peptide" evidence="3">
    <location>
        <begin position="1"/>
        <end position="26"/>
    </location>
</feature>
<dbReference type="AlphaFoldDB" id="A0AA41H8E5"/>
<dbReference type="InterPro" id="IPR058626">
    <property type="entry name" value="MdtA-like_b-barrel"/>
</dbReference>
<evidence type="ECO:0000256" key="1">
    <source>
        <dbReference type="ARBA" id="ARBA00004196"/>
    </source>
</evidence>
<comment type="similarity">
    <text evidence="2">Belongs to the membrane fusion protein (MFP) (TC 8.A.1) family.</text>
</comment>
<dbReference type="PANTHER" id="PTHR30158">
    <property type="entry name" value="ACRA/E-RELATED COMPONENT OF DRUG EFFLUX TRANSPORTER"/>
    <property type="match status" value="1"/>
</dbReference>
<dbReference type="Proteomes" id="UP001155901">
    <property type="component" value="Unassembled WGS sequence"/>
</dbReference>
<dbReference type="InterPro" id="IPR058627">
    <property type="entry name" value="MdtA-like_C"/>
</dbReference>
<evidence type="ECO:0000259" key="5">
    <source>
        <dbReference type="Pfam" id="PF25917"/>
    </source>
</evidence>
<dbReference type="InterPro" id="IPR006143">
    <property type="entry name" value="RND_pump_MFP"/>
</dbReference>
<dbReference type="RefSeq" id="WP_217943268.1">
    <property type="nucleotide sequence ID" value="NZ_JAHTGR010000008.1"/>
</dbReference>
<dbReference type="Proteomes" id="UP001162889">
    <property type="component" value="Unassembled WGS sequence"/>
</dbReference>
<evidence type="ECO:0000313" key="8">
    <source>
        <dbReference type="EMBL" id="MBV6322499.1"/>
    </source>
</evidence>
<protein>
    <submittedName>
        <fullName evidence="8">Efflux RND transporter periplasmic adaptor subunit</fullName>
    </submittedName>
    <submittedName>
        <fullName evidence="9">Membrane fusion protein (Multidrug efflux system)</fullName>
    </submittedName>
</protein>
<evidence type="ECO:0000256" key="2">
    <source>
        <dbReference type="ARBA" id="ARBA00009477"/>
    </source>
</evidence>
<dbReference type="NCBIfam" id="TIGR01730">
    <property type="entry name" value="RND_mfp"/>
    <property type="match status" value="1"/>
</dbReference>
<dbReference type="PANTHER" id="PTHR30158:SF3">
    <property type="entry name" value="MULTIDRUG EFFLUX PUMP SUBUNIT ACRA-RELATED"/>
    <property type="match status" value="1"/>
</dbReference>
<gene>
    <name evidence="8" type="ORF">KVP70_16290</name>
    <name evidence="9" type="ORF">L1274_004451</name>
</gene>
<evidence type="ECO:0000313" key="11">
    <source>
        <dbReference type="Proteomes" id="UP001162889"/>
    </source>
</evidence>
<feature type="chain" id="PRO_5041418047" evidence="3">
    <location>
        <begin position="27"/>
        <end position="402"/>
    </location>
</feature>
<evidence type="ECO:0000256" key="3">
    <source>
        <dbReference type="SAM" id="SignalP"/>
    </source>
</evidence>
<evidence type="ECO:0000259" key="7">
    <source>
        <dbReference type="Pfam" id="PF25967"/>
    </source>
</evidence>
<dbReference type="FunFam" id="2.40.420.20:FF:000001">
    <property type="entry name" value="Efflux RND transporter periplasmic adaptor subunit"/>
    <property type="match status" value="1"/>
</dbReference>
<sequence length="402" mass="42032">MKPFYFKSSVKSAGTIVLLCATAITAGCSKSKVPTPQAKVAEVGVFTVVPEVLNLSTELPGRTAAYQVAEVRPQVGGLIEKRLFIEGGDVKPGSSLYQIDAASYQAAVNSANAVLARARANLLATGPKLARYKELVAIDGVSRQEYDDAVAANEQAKADVELATAALDLANINLRYTKVSAPIGGRIGRSSVTPGALVTANQAGALATVQQLDPIYVDLTQTSAELLRLKHTLECGELKQAGGQARVHLLLGDGSKYAESGKLQFSDVSVDTGTGNVTLRALFPNPKHELLPGMFVRAVLDTGIDEKGIAVPQQGVSRNAKGEATALVLNRDGKVEQRVLITGDTRGDKWLVKSGLAAGDRVIVEGLQKVRPGAHASVAKTGVEAVANGAGGAIPRNEKNTH</sequence>
<dbReference type="Pfam" id="PF25944">
    <property type="entry name" value="Beta-barrel_RND"/>
    <property type="match status" value="1"/>
</dbReference>
<dbReference type="InterPro" id="IPR058625">
    <property type="entry name" value="MdtA-like_BSH"/>
</dbReference>
<feature type="domain" description="Multidrug resistance protein MdtA-like barrel-sandwich hybrid" evidence="5">
    <location>
        <begin position="68"/>
        <end position="210"/>
    </location>
</feature>
<name>A0AA41H8E5_9BURK</name>
<keyword evidence="3" id="KW-0732">Signal</keyword>
<feature type="domain" description="Multidrug resistance protein MdtA-like alpha-helical hairpin" evidence="4">
    <location>
        <begin position="108"/>
        <end position="177"/>
    </location>
</feature>
<dbReference type="GO" id="GO:0005886">
    <property type="term" value="C:plasma membrane"/>
    <property type="evidence" value="ECO:0007669"/>
    <property type="project" value="UniProtKB-SubCell"/>
</dbReference>
<evidence type="ECO:0000313" key="10">
    <source>
        <dbReference type="Proteomes" id="UP001155901"/>
    </source>
</evidence>
<dbReference type="GO" id="GO:0046677">
    <property type="term" value="P:response to antibiotic"/>
    <property type="evidence" value="ECO:0007669"/>
    <property type="project" value="TreeGrafter"/>
</dbReference>
<dbReference type="PROSITE" id="PS51257">
    <property type="entry name" value="PROKAR_LIPOPROTEIN"/>
    <property type="match status" value="1"/>
</dbReference>
<dbReference type="Pfam" id="PF25876">
    <property type="entry name" value="HH_MFP_RND"/>
    <property type="match status" value="1"/>
</dbReference>
<reference evidence="8" key="1">
    <citation type="submission" date="2021-07" db="EMBL/GenBank/DDBJ databases">
        <title>Characterization of violacein-producing bacteria and related species.</title>
        <authorList>
            <person name="Wilson H.S."/>
            <person name="De Leon M.E."/>
        </authorList>
    </citation>
    <scope>NUCLEOTIDE SEQUENCE</scope>
    <source>
        <strain evidence="8">HSC-15S17</strain>
    </source>
</reference>
<dbReference type="Pfam" id="PF25917">
    <property type="entry name" value="BSH_RND"/>
    <property type="match status" value="1"/>
</dbReference>
<evidence type="ECO:0000313" key="9">
    <source>
        <dbReference type="EMBL" id="MCP2010709.1"/>
    </source>
</evidence>
<organism evidence="8 10">
    <name type="scientific">Duganella violaceipulchra</name>
    <dbReference type="NCBI Taxonomy" id="2849652"/>
    <lineage>
        <taxon>Bacteria</taxon>
        <taxon>Pseudomonadati</taxon>
        <taxon>Pseudomonadota</taxon>
        <taxon>Betaproteobacteria</taxon>
        <taxon>Burkholderiales</taxon>
        <taxon>Oxalobacteraceae</taxon>
        <taxon>Telluria group</taxon>
        <taxon>Duganella</taxon>
    </lineage>
</organism>
<comment type="subcellular location">
    <subcellularLocation>
        <location evidence="1">Cell envelope</location>
    </subcellularLocation>
</comment>